<evidence type="ECO:0000313" key="5">
    <source>
        <dbReference type="Proteomes" id="UP000186914"/>
    </source>
</evidence>
<accession>A0A1N7E4P5</accession>
<evidence type="ECO:0000313" key="4">
    <source>
        <dbReference type="EMBL" id="SIR83021.1"/>
    </source>
</evidence>
<evidence type="ECO:0000256" key="2">
    <source>
        <dbReference type="SAM" id="Phobius"/>
    </source>
</evidence>
<name>A0A1N7E4P5_9EURY</name>
<dbReference type="EMBL" id="FTNO01000005">
    <property type="protein sequence ID" value="SIR83021.1"/>
    <property type="molecule type" value="Genomic_DNA"/>
</dbReference>
<dbReference type="OrthoDB" id="203544at2157"/>
<protein>
    <submittedName>
        <fullName evidence="4">PH domain-containing protein</fullName>
    </submittedName>
</protein>
<keyword evidence="2" id="KW-0812">Transmembrane</keyword>
<feature type="compositionally biased region" description="Acidic residues" evidence="1">
    <location>
        <begin position="183"/>
        <end position="195"/>
    </location>
</feature>
<evidence type="ECO:0000259" key="3">
    <source>
        <dbReference type="Pfam" id="PF03703"/>
    </source>
</evidence>
<reference evidence="5" key="1">
    <citation type="submission" date="2017-01" db="EMBL/GenBank/DDBJ databases">
        <authorList>
            <person name="Varghese N."/>
            <person name="Submissions S."/>
        </authorList>
    </citation>
    <scope>NUCLEOTIDE SEQUENCE [LARGE SCALE GENOMIC DNA]</scope>
    <source>
        <strain evidence="5">CGMCC 1.7737</strain>
    </source>
</reference>
<dbReference type="Pfam" id="PF03703">
    <property type="entry name" value="bPH_2"/>
    <property type="match status" value="1"/>
</dbReference>
<feature type="region of interest" description="Disordered" evidence="1">
    <location>
        <begin position="166"/>
        <end position="195"/>
    </location>
</feature>
<keyword evidence="2" id="KW-0472">Membrane</keyword>
<keyword evidence="5" id="KW-1185">Reference proteome</keyword>
<sequence length="195" mass="21629">MDESFDWFSPDDGEEVIWAGKQHPYSLVPVFAVGIPLTLVVFGLLIIISAYLTYQNTNYLVTNEALYKKTGVFSRNVQRIEFDKVQDTSYRQSFFGAQFGYGTVDISTAGGSGVEMSFDNVDAPRDLQSLINERNKKRGTGAASGDDKNAVLDEILVELRAIRDAVENSGEPANPNTNPSADGDWDWNESEDDRL</sequence>
<proteinExistence type="predicted"/>
<organism evidence="4 5">
    <name type="scientific">Haladaptatus litoreus</name>
    <dbReference type="NCBI Taxonomy" id="553468"/>
    <lineage>
        <taxon>Archaea</taxon>
        <taxon>Methanobacteriati</taxon>
        <taxon>Methanobacteriota</taxon>
        <taxon>Stenosarchaea group</taxon>
        <taxon>Halobacteria</taxon>
        <taxon>Halobacteriales</taxon>
        <taxon>Haladaptataceae</taxon>
        <taxon>Haladaptatus</taxon>
    </lineage>
</organism>
<dbReference type="Proteomes" id="UP000186914">
    <property type="component" value="Unassembled WGS sequence"/>
</dbReference>
<dbReference type="RefSeq" id="WP_076431925.1">
    <property type="nucleotide sequence ID" value="NZ_FTNO01000005.1"/>
</dbReference>
<feature type="domain" description="YdbS-like PH" evidence="3">
    <location>
        <begin position="54"/>
        <end position="130"/>
    </location>
</feature>
<dbReference type="PANTHER" id="PTHR37938">
    <property type="entry name" value="BLL0215 PROTEIN"/>
    <property type="match status" value="1"/>
</dbReference>
<keyword evidence="2" id="KW-1133">Transmembrane helix</keyword>
<dbReference type="InterPro" id="IPR005182">
    <property type="entry name" value="YdbS-like_PH"/>
</dbReference>
<gene>
    <name evidence="4" type="ORF">SAMN05421858_4013</name>
</gene>
<dbReference type="AlphaFoldDB" id="A0A1N7E4P5"/>
<feature type="transmembrane region" description="Helical" evidence="2">
    <location>
        <begin position="30"/>
        <end position="54"/>
    </location>
</feature>
<dbReference type="PANTHER" id="PTHR37938:SF1">
    <property type="entry name" value="BLL0215 PROTEIN"/>
    <property type="match status" value="1"/>
</dbReference>
<evidence type="ECO:0000256" key="1">
    <source>
        <dbReference type="SAM" id="MobiDB-lite"/>
    </source>
</evidence>